<gene>
    <name evidence="1" type="ORF">T03_7566</name>
</gene>
<organism evidence="1 2">
    <name type="scientific">Trichinella britovi</name>
    <name type="common">Parasitic roundworm</name>
    <dbReference type="NCBI Taxonomy" id="45882"/>
    <lineage>
        <taxon>Eukaryota</taxon>
        <taxon>Metazoa</taxon>
        <taxon>Ecdysozoa</taxon>
        <taxon>Nematoda</taxon>
        <taxon>Enoplea</taxon>
        <taxon>Dorylaimia</taxon>
        <taxon>Trichinellida</taxon>
        <taxon>Trichinellidae</taxon>
        <taxon>Trichinella</taxon>
    </lineage>
</organism>
<dbReference type="EMBL" id="JYDI01000607">
    <property type="protein sequence ID" value="KRY44387.1"/>
    <property type="molecule type" value="Genomic_DNA"/>
</dbReference>
<evidence type="ECO:0000313" key="1">
    <source>
        <dbReference type="EMBL" id="KRY44387.1"/>
    </source>
</evidence>
<reference evidence="1 2" key="1">
    <citation type="submission" date="2015-01" db="EMBL/GenBank/DDBJ databases">
        <title>Evolution of Trichinella species and genotypes.</title>
        <authorList>
            <person name="Korhonen P.K."/>
            <person name="Edoardo P."/>
            <person name="Giuseppe L.R."/>
            <person name="Gasser R.B."/>
        </authorList>
    </citation>
    <scope>NUCLEOTIDE SEQUENCE [LARGE SCALE GENOMIC DNA]</scope>
    <source>
        <strain evidence="1">ISS120</strain>
    </source>
</reference>
<evidence type="ECO:0000313" key="2">
    <source>
        <dbReference type="Proteomes" id="UP000054653"/>
    </source>
</evidence>
<accession>A0A0V1C6L8</accession>
<name>A0A0V1C6L8_TRIBR</name>
<dbReference type="AlphaFoldDB" id="A0A0V1C6L8"/>
<proteinExistence type="predicted"/>
<protein>
    <submittedName>
        <fullName evidence="1">Uncharacterized protein</fullName>
    </submittedName>
</protein>
<keyword evidence="2" id="KW-1185">Reference proteome</keyword>
<dbReference type="Proteomes" id="UP000054653">
    <property type="component" value="Unassembled WGS sequence"/>
</dbReference>
<comment type="caution">
    <text evidence="1">The sequence shown here is derived from an EMBL/GenBank/DDBJ whole genome shotgun (WGS) entry which is preliminary data.</text>
</comment>
<sequence length="120" mass="14166">MKPKVPIYSFELNFKERRMQHTKDLSCKCIIVHANLTRNKTVTFQNLNKLECQSSVPFETEPFYCQPNINAEVRMNVHIIASPFRRSSVMVRHFTAVNLRSALHQVIERATDWQLSYQLR</sequence>